<feature type="region of interest" description="Disordered" evidence="1">
    <location>
        <begin position="74"/>
        <end position="104"/>
    </location>
</feature>
<feature type="region of interest" description="Disordered" evidence="1">
    <location>
        <begin position="128"/>
        <end position="233"/>
    </location>
</feature>
<feature type="compositionally biased region" description="Polar residues" evidence="1">
    <location>
        <begin position="214"/>
        <end position="233"/>
    </location>
</feature>
<sequence length="438" mass="47173">MLPFPSTTTALSSNDAKPKQYTKLLTYPPNSTNSNATIQRSSNASSSSGASNSTTIASSTTSFTSLLQGSGGMENCTNTTLSNGTITSSHNTAATTNNTSNTNNARVATISSNSAGSTLIQLVNNGNSSIEKTTQQPIKTSKQPVRRSPPPTPVSASSSSAATKKPSPNSQSVKTSPPKRVEQTTRLSSDSALSVDIDSSKKRNKKRKAENISPDMNSYFQEEESTSGTPQAYTPSVYFAPPVFQSYDYYSYPQMMGVPQFAPTTSQGGATSSSSSESLATKPKQFESDEDYCKRRPIIAQYLEKKLGFTRYVLDRLDDRELAHQFIHSLVTAKDKTMMGSLCMSLLSVYLQEIKCVPVSDLSFQDGSTQTNSTHFNIMGASMEYSALISRILIMTSDPDCKPNKVADLLALSFMLIFNFGSYCRSGSVAPSSSANKQ</sequence>
<feature type="region of interest" description="Disordered" evidence="1">
    <location>
        <begin position="26"/>
        <end position="56"/>
    </location>
</feature>
<dbReference type="InParanoid" id="D2VHD3"/>
<gene>
    <name evidence="2" type="ORF">NAEGRDRAFT_68176</name>
</gene>
<accession>D2VHD3</accession>
<dbReference type="EMBL" id="GG738871">
    <property type="protein sequence ID" value="EFC43868.1"/>
    <property type="molecule type" value="Genomic_DNA"/>
</dbReference>
<dbReference type="VEuPathDB" id="AmoebaDB:NAEGRDRAFT_68176"/>
<keyword evidence="3" id="KW-1185">Reference proteome</keyword>
<feature type="region of interest" description="Disordered" evidence="1">
    <location>
        <begin position="1"/>
        <end position="20"/>
    </location>
</feature>
<feature type="compositionally biased region" description="Low complexity" evidence="1">
    <location>
        <begin position="36"/>
        <end position="56"/>
    </location>
</feature>
<feature type="compositionally biased region" description="Polar residues" evidence="1">
    <location>
        <begin position="75"/>
        <end position="86"/>
    </location>
</feature>
<dbReference type="KEGG" id="ngr:NAEGRDRAFT_68176"/>
<protein>
    <submittedName>
        <fullName evidence="2">Predicted protein</fullName>
    </submittedName>
</protein>
<feature type="compositionally biased region" description="Low complexity" evidence="1">
    <location>
        <begin position="154"/>
        <end position="168"/>
    </location>
</feature>
<name>D2VHD3_NAEGR</name>
<feature type="compositionally biased region" description="Low complexity" evidence="1">
    <location>
        <begin position="87"/>
        <end position="104"/>
    </location>
</feature>
<evidence type="ECO:0000256" key="1">
    <source>
        <dbReference type="SAM" id="MobiDB-lite"/>
    </source>
</evidence>
<feature type="compositionally biased region" description="Polar residues" evidence="1">
    <location>
        <begin position="1"/>
        <end position="15"/>
    </location>
</feature>
<dbReference type="GeneID" id="8847720"/>
<feature type="compositionally biased region" description="Polar residues" evidence="1">
    <location>
        <begin position="128"/>
        <end position="143"/>
    </location>
</feature>
<organism evidence="3">
    <name type="scientific">Naegleria gruberi</name>
    <name type="common">Amoeba</name>
    <dbReference type="NCBI Taxonomy" id="5762"/>
    <lineage>
        <taxon>Eukaryota</taxon>
        <taxon>Discoba</taxon>
        <taxon>Heterolobosea</taxon>
        <taxon>Tetramitia</taxon>
        <taxon>Eutetramitia</taxon>
        <taxon>Vahlkampfiidae</taxon>
        <taxon>Naegleria</taxon>
    </lineage>
</organism>
<dbReference type="RefSeq" id="XP_002676612.1">
    <property type="nucleotide sequence ID" value="XM_002676566.1"/>
</dbReference>
<dbReference type="AlphaFoldDB" id="D2VHD3"/>
<evidence type="ECO:0000313" key="3">
    <source>
        <dbReference type="Proteomes" id="UP000006671"/>
    </source>
</evidence>
<dbReference type="Proteomes" id="UP000006671">
    <property type="component" value="Unassembled WGS sequence"/>
</dbReference>
<feature type="region of interest" description="Disordered" evidence="1">
    <location>
        <begin position="263"/>
        <end position="286"/>
    </location>
</feature>
<evidence type="ECO:0000313" key="2">
    <source>
        <dbReference type="EMBL" id="EFC43868.1"/>
    </source>
</evidence>
<proteinExistence type="predicted"/>
<feature type="compositionally biased region" description="Low complexity" evidence="1">
    <location>
        <begin position="264"/>
        <end position="281"/>
    </location>
</feature>
<reference evidence="2 3" key="1">
    <citation type="journal article" date="2010" name="Cell">
        <title>The genome of Naegleria gruberi illuminates early eukaryotic versatility.</title>
        <authorList>
            <person name="Fritz-Laylin L.K."/>
            <person name="Prochnik S.E."/>
            <person name="Ginger M.L."/>
            <person name="Dacks J.B."/>
            <person name="Carpenter M.L."/>
            <person name="Field M.C."/>
            <person name="Kuo A."/>
            <person name="Paredez A."/>
            <person name="Chapman J."/>
            <person name="Pham J."/>
            <person name="Shu S."/>
            <person name="Neupane R."/>
            <person name="Cipriano M."/>
            <person name="Mancuso J."/>
            <person name="Tu H."/>
            <person name="Salamov A."/>
            <person name="Lindquist E."/>
            <person name="Shapiro H."/>
            <person name="Lucas S."/>
            <person name="Grigoriev I.V."/>
            <person name="Cande W.Z."/>
            <person name="Fulton C."/>
            <person name="Rokhsar D.S."/>
            <person name="Dawson S.C."/>
        </authorList>
    </citation>
    <scope>NUCLEOTIDE SEQUENCE [LARGE SCALE GENOMIC DNA]</scope>
    <source>
        <strain evidence="2 3">NEG-M</strain>
    </source>
</reference>